<dbReference type="PATRIC" id="fig|35818.11.peg.40"/>
<dbReference type="Proteomes" id="UP000037997">
    <property type="component" value="Unassembled WGS sequence"/>
</dbReference>
<dbReference type="EMBL" id="JNOC01000102">
    <property type="protein sequence ID" value="KPH54751.1"/>
    <property type="molecule type" value="Genomic_DNA"/>
</dbReference>
<organism evidence="1 2">
    <name type="scientific">Helicobacter pullorum</name>
    <dbReference type="NCBI Taxonomy" id="35818"/>
    <lineage>
        <taxon>Bacteria</taxon>
        <taxon>Pseudomonadati</taxon>
        <taxon>Campylobacterota</taxon>
        <taxon>Epsilonproteobacteria</taxon>
        <taxon>Campylobacterales</taxon>
        <taxon>Helicobacteraceae</taxon>
        <taxon>Helicobacter</taxon>
    </lineage>
</organism>
<evidence type="ECO:0000313" key="1">
    <source>
        <dbReference type="EMBL" id="KPH54751.1"/>
    </source>
</evidence>
<accession>A0A0N0LSH0</accession>
<reference evidence="1 2" key="1">
    <citation type="submission" date="2014-06" db="EMBL/GenBank/DDBJ databases">
        <title>Helicobacter pullorum isolates in fresh chicken meat - phenotypic and genotypic features.</title>
        <authorList>
            <person name="Borges V."/>
            <person name="Santos A."/>
            <person name="Correia C.B."/>
            <person name="Saraiva M."/>
            <person name="Menard A."/>
            <person name="Vieira L."/>
            <person name="Sampaio D.A."/>
            <person name="Gomes J.P."/>
            <person name="Oleastro M."/>
        </authorList>
    </citation>
    <scope>NUCLEOTIDE SEQUENCE [LARGE SCALE GENOMIC DNA]</scope>
    <source>
        <strain evidence="1 2">229334/12</strain>
    </source>
</reference>
<name>A0A0N0LSH0_9HELI</name>
<protein>
    <submittedName>
        <fullName evidence="1">Uncharacterized protein</fullName>
    </submittedName>
</protein>
<dbReference type="RefSeq" id="WP_054198687.1">
    <property type="nucleotide sequence ID" value="NZ_JNOC01000102.1"/>
</dbReference>
<comment type="caution">
    <text evidence="1">The sequence shown here is derived from an EMBL/GenBank/DDBJ whole genome shotgun (WGS) entry which is preliminary data.</text>
</comment>
<dbReference type="AlphaFoldDB" id="A0A0N0LSH0"/>
<proteinExistence type="predicted"/>
<gene>
    <name evidence="1" type="ORF">HPU229334_00205</name>
</gene>
<sequence length="243" mass="28889">MLGRLIKKIFLVFITIGAVNVWASVNGISLYDRYELWASINGTSLYDKNRYELIDYIVENKMLLVITSNLIMQTKESSWRDSIKIFMDNIGVWGMGSRLIRYKIMDSFLVREFISRAGYHPTDKEERDAREVYSTFGKTRSVQIAILGVIFEELLQEREQLLAVLEDNLKTGVNAFDYADNFYQWEVISLIFWDMYNYLEGHRKDKHPFSYIRWQKMIDYRENSDNGRKFNYNEWAKIRGNVK</sequence>
<evidence type="ECO:0000313" key="2">
    <source>
        <dbReference type="Proteomes" id="UP000037997"/>
    </source>
</evidence>